<protein>
    <submittedName>
        <fullName evidence="1">Uncharacterized protein</fullName>
    </submittedName>
</protein>
<comment type="caution">
    <text evidence="1">The sequence shown here is derived from an EMBL/GenBank/DDBJ whole genome shotgun (WGS) entry which is preliminary data.</text>
</comment>
<accession>A0A9Q3CC58</accession>
<name>A0A9Q3CC58_9BASI</name>
<sequence length="255" mass="28392">MFPPEVESFVEKNLLTPYTSAYGYQYGGKRENGNFPNIGSITSHPIPTITIESLCGSIVVQVRHCSLEYENHVQQPTKEPYFPSGSSTFPLLPTSHRPTLHAHTNGKNDLLVTKPHKLSHEIEHLRLDPSTFAWSQTSNRPIIHANKSGQHDIRFTKPHKISHSVEHLHSDPSTFPWSPTSNGPIIHAHKSGQHDHVVTSPQQLSHTVEHLHLTPGRFMRAPISVMSGGGSEFGALSKVGLGKENDTSRARKRLR</sequence>
<dbReference type="AlphaFoldDB" id="A0A9Q3CC58"/>
<keyword evidence="2" id="KW-1185">Reference proteome</keyword>
<gene>
    <name evidence="1" type="ORF">O181_020828</name>
</gene>
<dbReference type="EMBL" id="AVOT02006247">
    <property type="protein sequence ID" value="MBW0481113.1"/>
    <property type="molecule type" value="Genomic_DNA"/>
</dbReference>
<organism evidence="1 2">
    <name type="scientific">Austropuccinia psidii MF-1</name>
    <dbReference type="NCBI Taxonomy" id="1389203"/>
    <lineage>
        <taxon>Eukaryota</taxon>
        <taxon>Fungi</taxon>
        <taxon>Dikarya</taxon>
        <taxon>Basidiomycota</taxon>
        <taxon>Pucciniomycotina</taxon>
        <taxon>Pucciniomycetes</taxon>
        <taxon>Pucciniales</taxon>
        <taxon>Sphaerophragmiaceae</taxon>
        <taxon>Austropuccinia</taxon>
    </lineage>
</organism>
<evidence type="ECO:0000313" key="1">
    <source>
        <dbReference type="EMBL" id="MBW0481113.1"/>
    </source>
</evidence>
<dbReference type="Proteomes" id="UP000765509">
    <property type="component" value="Unassembled WGS sequence"/>
</dbReference>
<reference evidence="1" key="1">
    <citation type="submission" date="2021-03" db="EMBL/GenBank/DDBJ databases">
        <title>Draft genome sequence of rust myrtle Austropuccinia psidii MF-1, a brazilian biotype.</title>
        <authorList>
            <person name="Quecine M.C."/>
            <person name="Pachon D.M.R."/>
            <person name="Bonatelli M.L."/>
            <person name="Correr F.H."/>
            <person name="Franceschini L.M."/>
            <person name="Leite T.F."/>
            <person name="Margarido G.R.A."/>
            <person name="Almeida C.A."/>
            <person name="Ferrarezi J.A."/>
            <person name="Labate C.A."/>
        </authorList>
    </citation>
    <scope>NUCLEOTIDE SEQUENCE</scope>
    <source>
        <strain evidence="1">MF-1</strain>
    </source>
</reference>
<evidence type="ECO:0000313" key="2">
    <source>
        <dbReference type="Proteomes" id="UP000765509"/>
    </source>
</evidence>
<proteinExistence type="predicted"/>